<sequence>MARGQAKGAQSSAAREMKMFLRNRMWHEHRHWIMALAALVVALFGAVFVHFSTSQDHIYRLEVTDSVVMARVFRSGEPWVVLCSGPNDILPEVFDKVSSRLAGKSFVGVLDCKAKLLASGKSVLKRYSLKTSISPTVFIIANGERPKQVGRAHLSSAAVLAKHVEAQLQKTMQQVQDSAQLEARCLSRTSCVLFLRGRRFQPHEKQWIHELMHKHPTVSFVWIDSTSLTLSLEKTLPEFLRGEHRMVLFRRQRDLNTQKKGLAAKAYRGDVFDAESVGMFLDDNIQDDSLKLLVKSPKVLHRKKTKKGPSVPGEKREGGRGRPKRKHHPRHDDFYAGGEKSDDDAFPQRVEPDGDERGSSIDSEDVEEDGEVLDLDEVDDNGDDVYDGDAQKQG</sequence>
<dbReference type="VEuPathDB" id="FungiDB:HpaG812875"/>
<dbReference type="EMBL" id="JH598092">
    <property type="status" value="NOT_ANNOTATED_CDS"/>
    <property type="molecule type" value="Genomic_DNA"/>
</dbReference>
<dbReference type="InParanoid" id="M4C1D7"/>
<evidence type="ECO:0008006" key="4">
    <source>
        <dbReference type="Google" id="ProtNLM"/>
    </source>
</evidence>
<evidence type="ECO:0000313" key="2">
    <source>
        <dbReference type="EnsemblProtists" id="HpaP812875"/>
    </source>
</evidence>
<dbReference type="EnsemblProtists" id="HpaT812875">
    <property type="protein sequence ID" value="HpaP812875"/>
    <property type="gene ID" value="HpaG812875"/>
</dbReference>
<evidence type="ECO:0000256" key="1">
    <source>
        <dbReference type="SAM" id="MobiDB-lite"/>
    </source>
</evidence>
<feature type="region of interest" description="Disordered" evidence="1">
    <location>
        <begin position="298"/>
        <end position="394"/>
    </location>
</feature>
<protein>
    <recommendedName>
        <fullName evidence="4">Thioredoxin domain-containing protein</fullName>
    </recommendedName>
</protein>
<organism evidence="2 3">
    <name type="scientific">Hyaloperonospora arabidopsidis (strain Emoy2)</name>
    <name type="common">Downy mildew agent</name>
    <name type="synonym">Peronospora arabidopsidis</name>
    <dbReference type="NCBI Taxonomy" id="559515"/>
    <lineage>
        <taxon>Eukaryota</taxon>
        <taxon>Sar</taxon>
        <taxon>Stramenopiles</taxon>
        <taxon>Oomycota</taxon>
        <taxon>Peronosporomycetes</taxon>
        <taxon>Peronosporales</taxon>
        <taxon>Peronosporaceae</taxon>
        <taxon>Hyaloperonospora</taxon>
    </lineage>
</organism>
<accession>M4C1D7</accession>
<dbReference type="Proteomes" id="UP000011713">
    <property type="component" value="Unassembled WGS sequence"/>
</dbReference>
<feature type="compositionally biased region" description="Basic and acidic residues" evidence="1">
    <location>
        <begin position="350"/>
        <end position="359"/>
    </location>
</feature>
<dbReference type="OMA" id="MKMFLRN"/>
<evidence type="ECO:0000313" key="3">
    <source>
        <dbReference type="Proteomes" id="UP000011713"/>
    </source>
</evidence>
<name>M4C1D7_HYAAE</name>
<reference evidence="3" key="1">
    <citation type="journal article" date="2010" name="Science">
        <title>Signatures of adaptation to obligate biotrophy in the Hyaloperonospora arabidopsidis genome.</title>
        <authorList>
            <person name="Baxter L."/>
            <person name="Tripathy S."/>
            <person name="Ishaque N."/>
            <person name="Boot N."/>
            <person name="Cabral A."/>
            <person name="Kemen E."/>
            <person name="Thines M."/>
            <person name="Ah-Fong A."/>
            <person name="Anderson R."/>
            <person name="Badejoko W."/>
            <person name="Bittner-Eddy P."/>
            <person name="Boore J.L."/>
            <person name="Chibucos M.C."/>
            <person name="Coates M."/>
            <person name="Dehal P."/>
            <person name="Delehaunty K."/>
            <person name="Dong S."/>
            <person name="Downton P."/>
            <person name="Dumas B."/>
            <person name="Fabro G."/>
            <person name="Fronick C."/>
            <person name="Fuerstenberg S.I."/>
            <person name="Fulton L."/>
            <person name="Gaulin E."/>
            <person name="Govers F."/>
            <person name="Hughes L."/>
            <person name="Humphray S."/>
            <person name="Jiang R.H."/>
            <person name="Judelson H."/>
            <person name="Kamoun S."/>
            <person name="Kyung K."/>
            <person name="Meijer H."/>
            <person name="Minx P."/>
            <person name="Morris P."/>
            <person name="Nelson J."/>
            <person name="Phuntumart V."/>
            <person name="Qutob D."/>
            <person name="Rehmany A."/>
            <person name="Rougon-Cardoso A."/>
            <person name="Ryden P."/>
            <person name="Torto-Alalibo T."/>
            <person name="Studholme D."/>
            <person name="Wang Y."/>
            <person name="Win J."/>
            <person name="Wood J."/>
            <person name="Clifton S.W."/>
            <person name="Rogers J."/>
            <person name="Van den Ackerveken G."/>
            <person name="Jones J.D."/>
            <person name="McDowell J.M."/>
            <person name="Beynon J."/>
            <person name="Tyler B.M."/>
        </authorList>
    </citation>
    <scope>NUCLEOTIDE SEQUENCE [LARGE SCALE GENOMIC DNA]</scope>
    <source>
        <strain evidence="3">Emoy2</strain>
    </source>
</reference>
<keyword evidence="3" id="KW-1185">Reference proteome</keyword>
<feature type="compositionally biased region" description="Basic residues" evidence="1">
    <location>
        <begin position="298"/>
        <end position="307"/>
    </location>
</feature>
<proteinExistence type="predicted"/>
<reference evidence="2" key="2">
    <citation type="submission" date="2015-06" db="UniProtKB">
        <authorList>
            <consortium name="EnsemblProtists"/>
        </authorList>
    </citation>
    <scope>IDENTIFICATION</scope>
    <source>
        <strain evidence="2">Emoy2</strain>
    </source>
</reference>
<dbReference type="eggNOG" id="ENOG502R8QT">
    <property type="taxonomic scope" value="Eukaryota"/>
</dbReference>
<dbReference type="AlphaFoldDB" id="M4C1D7"/>
<dbReference type="HOGENOM" id="CLU_064001_0_0_1"/>
<feature type="compositionally biased region" description="Acidic residues" evidence="1">
    <location>
        <begin position="362"/>
        <end position="387"/>
    </location>
</feature>